<dbReference type="RefSeq" id="WP_166383039.1">
    <property type="nucleotide sequence ID" value="NZ_BAAATT010000014.1"/>
</dbReference>
<name>A0A8J3LEM7_9ACTN</name>
<dbReference type="AlphaFoldDB" id="A0A8J3LEM7"/>
<protein>
    <submittedName>
        <fullName evidence="1">Uncharacterized protein</fullName>
    </submittedName>
</protein>
<evidence type="ECO:0000313" key="2">
    <source>
        <dbReference type="Proteomes" id="UP000660339"/>
    </source>
</evidence>
<proteinExistence type="predicted"/>
<accession>A0A8J3LEM7</accession>
<sequence>MTAQHGPVVLVLTGARHDVAALLYLLEQVSALSDVSEPMPSGAYDVRVSATVTRRHPLTGGPK</sequence>
<evidence type="ECO:0000313" key="1">
    <source>
        <dbReference type="EMBL" id="GIG13746.1"/>
    </source>
</evidence>
<comment type="caution">
    <text evidence="1">The sequence shown here is derived from an EMBL/GenBank/DDBJ whole genome shotgun (WGS) entry which is preliminary data.</text>
</comment>
<dbReference type="Proteomes" id="UP000660339">
    <property type="component" value="Unassembled WGS sequence"/>
</dbReference>
<dbReference type="EMBL" id="BONJ01000007">
    <property type="protein sequence ID" value="GIG13746.1"/>
    <property type="molecule type" value="Genomic_DNA"/>
</dbReference>
<reference evidence="1" key="1">
    <citation type="submission" date="2021-01" db="EMBL/GenBank/DDBJ databases">
        <title>Whole genome shotgun sequence of Catellatospora methionotrophica NBRC 14553.</title>
        <authorList>
            <person name="Komaki H."/>
            <person name="Tamura T."/>
        </authorList>
    </citation>
    <scope>NUCLEOTIDE SEQUENCE</scope>
    <source>
        <strain evidence="1">NBRC 14553</strain>
    </source>
</reference>
<keyword evidence="2" id="KW-1185">Reference proteome</keyword>
<gene>
    <name evidence="1" type="ORF">Cme02nite_20780</name>
</gene>
<organism evidence="1 2">
    <name type="scientific">Catellatospora methionotrophica</name>
    <dbReference type="NCBI Taxonomy" id="121620"/>
    <lineage>
        <taxon>Bacteria</taxon>
        <taxon>Bacillati</taxon>
        <taxon>Actinomycetota</taxon>
        <taxon>Actinomycetes</taxon>
        <taxon>Micromonosporales</taxon>
        <taxon>Micromonosporaceae</taxon>
        <taxon>Catellatospora</taxon>
    </lineage>
</organism>